<feature type="domain" description="Methylguanine DNA methyltransferase ribonuclease-like" evidence="10">
    <location>
        <begin position="1"/>
        <end position="72"/>
    </location>
</feature>
<dbReference type="PANTHER" id="PTHR10815:SF5">
    <property type="entry name" value="METHYLATED-DNA--PROTEIN-CYSTEINE METHYLTRANSFERASE"/>
    <property type="match status" value="1"/>
</dbReference>
<comment type="catalytic activity">
    <reaction evidence="1 8">
        <text>a 4-O-methyl-thymidine in DNA + L-cysteinyl-[protein] = a thymidine in DNA + S-methyl-L-cysteinyl-[protein]</text>
        <dbReference type="Rhea" id="RHEA:53428"/>
        <dbReference type="Rhea" id="RHEA-COMP:10131"/>
        <dbReference type="Rhea" id="RHEA-COMP:10132"/>
        <dbReference type="Rhea" id="RHEA-COMP:13555"/>
        <dbReference type="Rhea" id="RHEA-COMP:13556"/>
        <dbReference type="ChEBI" id="CHEBI:29950"/>
        <dbReference type="ChEBI" id="CHEBI:82612"/>
        <dbReference type="ChEBI" id="CHEBI:137386"/>
        <dbReference type="ChEBI" id="CHEBI:137387"/>
        <dbReference type="EC" id="2.1.1.63"/>
    </reaction>
</comment>
<sequence length="171" mass="18362">MHYLYTDSPTGTLLLAASAQGLSGVYFPEHRHFKGIAGWQAAPEHPLLLAAAEQLAGYFSGQRQHFDLPLDLSAGTVFQQAVWRQLARIPYGQTLSYGQLAQQLGNPAAVRAVGAANGKNPLSIILPCHRVIAGNGALTGYAGGLKNKQYLLNFEANMRQLKPSVFGGFQA</sequence>
<evidence type="ECO:0000256" key="2">
    <source>
        <dbReference type="ARBA" id="ARBA00022490"/>
    </source>
</evidence>
<keyword evidence="3 8" id="KW-0489">Methyltransferase</keyword>
<comment type="subcellular location">
    <subcellularLocation>
        <location evidence="8">Cytoplasm</location>
    </subcellularLocation>
</comment>
<keyword evidence="12" id="KW-1185">Reference proteome</keyword>
<dbReference type="HAMAP" id="MF_00772">
    <property type="entry name" value="OGT"/>
    <property type="match status" value="1"/>
</dbReference>
<evidence type="ECO:0000259" key="10">
    <source>
        <dbReference type="Pfam" id="PF02870"/>
    </source>
</evidence>
<keyword evidence="2 8" id="KW-0963">Cytoplasm</keyword>
<name>A0ABR7A6N9_9BURK</name>
<dbReference type="CDD" id="cd06445">
    <property type="entry name" value="ATase"/>
    <property type="match status" value="1"/>
</dbReference>
<evidence type="ECO:0000256" key="3">
    <source>
        <dbReference type="ARBA" id="ARBA00022603"/>
    </source>
</evidence>
<dbReference type="InterPro" id="IPR036217">
    <property type="entry name" value="MethylDNA_cys_MeTrfase_DNAb"/>
</dbReference>
<evidence type="ECO:0000256" key="7">
    <source>
        <dbReference type="ARBA" id="ARBA00049348"/>
    </source>
</evidence>
<dbReference type="EMBL" id="JACOGD010000006">
    <property type="protein sequence ID" value="MBC3932566.1"/>
    <property type="molecule type" value="Genomic_DNA"/>
</dbReference>
<evidence type="ECO:0000256" key="6">
    <source>
        <dbReference type="ARBA" id="ARBA00023204"/>
    </source>
</evidence>
<evidence type="ECO:0000313" key="12">
    <source>
        <dbReference type="Proteomes" id="UP000654304"/>
    </source>
</evidence>
<comment type="miscellaneous">
    <text evidence="8">This enzyme catalyzes only one turnover and therefore is not strictly catalytic. According to one definition, an enzyme is a biocatalyst that acts repeatedly and over many reaction cycles.</text>
</comment>
<dbReference type="SUPFAM" id="SSF46767">
    <property type="entry name" value="Methylated DNA-protein cysteine methyltransferase, C-terminal domain"/>
    <property type="match status" value="1"/>
</dbReference>
<dbReference type="InterPro" id="IPR014048">
    <property type="entry name" value="MethylDNA_cys_MeTrfase_DNA-bd"/>
</dbReference>
<reference evidence="11 12" key="1">
    <citation type="submission" date="2020-08" db="EMBL/GenBank/DDBJ databases">
        <title>Novel species isolated from subtropical streams in China.</title>
        <authorList>
            <person name="Lu H."/>
        </authorList>
    </citation>
    <scope>NUCLEOTIDE SEQUENCE [LARGE SCALE GENOMIC DNA]</scope>
    <source>
        <strain evidence="11 12">CY22W</strain>
    </source>
</reference>
<dbReference type="PANTHER" id="PTHR10815">
    <property type="entry name" value="METHYLATED-DNA--PROTEIN-CYSTEINE METHYLTRANSFERASE"/>
    <property type="match status" value="1"/>
</dbReference>
<dbReference type="SUPFAM" id="SSF53155">
    <property type="entry name" value="Methylated DNA-protein cysteine methyltransferase domain"/>
    <property type="match status" value="1"/>
</dbReference>
<accession>A0ABR7A6N9</accession>
<keyword evidence="4 8" id="KW-0808">Transferase</keyword>
<dbReference type="PROSITE" id="PS00374">
    <property type="entry name" value="MGMT"/>
    <property type="match status" value="1"/>
</dbReference>
<evidence type="ECO:0000313" key="11">
    <source>
        <dbReference type="EMBL" id="MBC3932566.1"/>
    </source>
</evidence>
<evidence type="ECO:0000259" key="9">
    <source>
        <dbReference type="Pfam" id="PF01035"/>
    </source>
</evidence>
<comment type="similarity">
    <text evidence="8">Belongs to the MGMT family.</text>
</comment>
<dbReference type="InterPro" id="IPR001497">
    <property type="entry name" value="MethylDNA_cys_MeTrfase_AS"/>
</dbReference>
<evidence type="ECO:0000256" key="5">
    <source>
        <dbReference type="ARBA" id="ARBA00022763"/>
    </source>
</evidence>
<dbReference type="Pfam" id="PF01035">
    <property type="entry name" value="DNA_binding_1"/>
    <property type="match status" value="1"/>
</dbReference>
<dbReference type="NCBIfam" id="TIGR00589">
    <property type="entry name" value="ogt"/>
    <property type="match status" value="1"/>
</dbReference>
<feature type="active site" description="Nucleophile; methyl group acceptor" evidence="8">
    <location>
        <position position="128"/>
    </location>
</feature>
<comment type="catalytic activity">
    <reaction evidence="7 8">
        <text>a 6-O-methyl-2'-deoxyguanosine in DNA + L-cysteinyl-[protein] = S-methyl-L-cysteinyl-[protein] + a 2'-deoxyguanosine in DNA</text>
        <dbReference type="Rhea" id="RHEA:24000"/>
        <dbReference type="Rhea" id="RHEA-COMP:10131"/>
        <dbReference type="Rhea" id="RHEA-COMP:10132"/>
        <dbReference type="Rhea" id="RHEA-COMP:11367"/>
        <dbReference type="Rhea" id="RHEA-COMP:11368"/>
        <dbReference type="ChEBI" id="CHEBI:29950"/>
        <dbReference type="ChEBI" id="CHEBI:82612"/>
        <dbReference type="ChEBI" id="CHEBI:85445"/>
        <dbReference type="ChEBI" id="CHEBI:85448"/>
        <dbReference type="EC" id="2.1.1.63"/>
    </reaction>
</comment>
<comment type="caution">
    <text evidence="11">The sequence shown here is derived from an EMBL/GenBank/DDBJ whole genome shotgun (WGS) entry which is preliminary data.</text>
</comment>
<dbReference type="Gene3D" id="3.30.160.70">
    <property type="entry name" value="Methylated DNA-protein cysteine methyltransferase domain"/>
    <property type="match status" value="1"/>
</dbReference>
<comment type="function">
    <text evidence="8">Involved in the cellular defense against the biological effects of O6-methylguanine (O6-MeG) and O4-methylthymine (O4-MeT) in DNA. Repairs the methylated nucleobase in DNA by stoichiometrically transferring the methyl group to a cysteine residue in the enzyme. This is a suicide reaction: the enzyme is irreversibly inactivated.</text>
</comment>
<gene>
    <name evidence="11" type="ORF">H8K43_12835</name>
</gene>
<dbReference type="InterPro" id="IPR008332">
    <property type="entry name" value="MethylG_MeTrfase_N"/>
</dbReference>
<organism evidence="11 12">
    <name type="scientific">Undibacterium curvum</name>
    <dbReference type="NCBI Taxonomy" id="2762294"/>
    <lineage>
        <taxon>Bacteria</taxon>
        <taxon>Pseudomonadati</taxon>
        <taxon>Pseudomonadota</taxon>
        <taxon>Betaproteobacteria</taxon>
        <taxon>Burkholderiales</taxon>
        <taxon>Oxalobacteraceae</taxon>
        <taxon>Undibacterium</taxon>
    </lineage>
</organism>
<protein>
    <recommendedName>
        <fullName evidence="8">Methylated-DNA--protein-cysteine methyltransferase</fullName>
        <ecNumber evidence="8">2.1.1.63</ecNumber>
    </recommendedName>
    <alternativeName>
        <fullName evidence="8">6-O-methylguanine-DNA methyltransferase</fullName>
        <shortName evidence="8">MGMT</shortName>
    </alternativeName>
    <alternativeName>
        <fullName evidence="8">O-6-methylguanine-DNA-alkyltransferase</fullName>
    </alternativeName>
</protein>
<dbReference type="InterPro" id="IPR023546">
    <property type="entry name" value="MGMT"/>
</dbReference>
<dbReference type="Pfam" id="PF02870">
    <property type="entry name" value="Methyltransf_1N"/>
    <property type="match status" value="1"/>
</dbReference>
<dbReference type="InterPro" id="IPR036631">
    <property type="entry name" value="MGMT_N_sf"/>
</dbReference>
<evidence type="ECO:0000256" key="4">
    <source>
        <dbReference type="ARBA" id="ARBA00022679"/>
    </source>
</evidence>
<evidence type="ECO:0000256" key="1">
    <source>
        <dbReference type="ARBA" id="ARBA00001286"/>
    </source>
</evidence>
<keyword evidence="6 8" id="KW-0234">DNA repair</keyword>
<proteinExistence type="inferred from homology"/>
<dbReference type="EC" id="2.1.1.63" evidence="8"/>
<dbReference type="RefSeq" id="WP_186904204.1">
    <property type="nucleotide sequence ID" value="NZ_JACOGD010000006.1"/>
</dbReference>
<dbReference type="InterPro" id="IPR036388">
    <property type="entry name" value="WH-like_DNA-bd_sf"/>
</dbReference>
<evidence type="ECO:0000256" key="8">
    <source>
        <dbReference type="HAMAP-Rule" id="MF_00772"/>
    </source>
</evidence>
<feature type="domain" description="Methylated-DNA-[protein]-cysteine S-methyltransferase DNA binding" evidence="9">
    <location>
        <begin position="78"/>
        <end position="156"/>
    </location>
</feature>
<dbReference type="Gene3D" id="1.10.10.10">
    <property type="entry name" value="Winged helix-like DNA-binding domain superfamily/Winged helix DNA-binding domain"/>
    <property type="match status" value="1"/>
</dbReference>
<dbReference type="Proteomes" id="UP000654304">
    <property type="component" value="Unassembled WGS sequence"/>
</dbReference>
<keyword evidence="5 8" id="KW-0227">DNA damage</keyword>